<sequence length="101" mass="11197">MAKVTNKLDAKSKAELVAQRAKAALHPDYKEVTVEMTDGTKLAMRSTYKNNYLKLDIDPKTHPAWTKEANYVNTKATEVSKFNSKFKGLSFGATKKAEATA</sequence>
<evidence type="ECO:0000256" key="1">
    <source>
        <dbReference type="ARBA" id="ARBA00003795"/>
    </source>
</evidence>
<gene>
    <name evidence="7" type="ORF">Bandiella_01264</name>
</gene>
<evidence type="ECO:0000256" key="2">
    <source>
        <dbReference type="ARBA" id="ARBA00009296"/>
    </source>
</evidence>
<comment type="similarity">
    <text evidence="2">Belongs to the bacterial ribosomal protein bL31 family. Type A subfamily.</text>
</comment>
<accession>A0ABZ0ULU9</accession>
<dbReference type="SUPFAM" id="SSF143800">
    <property type="entry name" value="L28p-like"/>
    <property type="match status" value="1"/>
</dbReference>
<evidence type="ECO:0000256" key="5">
    <source>
        <dbReference type="ARBA" id="ARBA00023274"/>
    </source>
</evidence>
<evidence type="ECO:0000313" key="8">
    <source>
        <dbReference type="Proteomes" id="UP001327219"/>
    </source>
</evidence>
<evidence type="ECO:0000313" key="7">
    <source>
        <dbReference type="EMBL" id="WPX97120.1"/>
    </source>
</evidence>
<dbReference type="InterPro" id="IPR034704">
    <property type="entry name" value="Ribosomal_bL28/bL31-like_sf"/>
</dbReference>
<dbReference type="GO" id="GO:0005840">
    <property type="term" value="C:ribosome"/>
    <property type="evidence" value="ECO:0007669"/>
    <property type="project" value="UniProtKB-KW"/>
</dbReference>
<dbReference type="EMBL" id="CP110820">
    <property type="protein sequence ID" value="WPX97120.1"/>
    <property type="molecule type" value="Genomic_DNA"/>
</dbReference>
<dbReference type="Pfam" id="PF01197">
    <property type="entry name" value="Ribosomal_L31"/>
    <property type="match status" value="1"/>
</dbReference>
<evidence type="ECO:0000256" key="3">
    <source>
        <dbReference type="ARBA" id="ARBA00011838"/>
    </source>
</evidence>
<proteinExistence type="inferred from homology"/>
<evidence type="ECO:0000256" key="4">
    <source>
        <dbReference type="ARBA" id="ARBA00022980"/>
    </source>
</evidence>
<comment type="subunit">
    <text evidence="3">Part of the 50S ribosomal subunit.</text>
</comment>
<dbReference type="RefSeq" id="WP_323732739.1">
    <property type="nucleotide sequence ID" value="NZ_CP110820.1"/>
</dbReference>
<dbReference type="InterPro" id="IPR042105">
    <property type="entry name" value="Ribosomal_bL31_sf"/>
</dbReference>
<name>A0ABZ0ULU9_9RICK</name>
<keyword evidence="5 6" id="KW-0687">Ribonucleoprotein</keyword>
<keyword evidence="4 6" id="KW-0689">Ribosomal protein</keyword>
<protein>
    <recommendedName>
        <fullName evidence="6">50S ribosomal protein L31</fullName>
    </recommendedName>
</protein>
<organism evidence="7 8">
    <name type="scientific">Candidatus Bandiella euplotis</name>
    <dbReference type="NCBI Taxonomy" id="1664265"/>
    <lineage>
        <taxon>Bacteria</taxon>
        <taxon>Pseudomonadati</taxon>
        <taxon>Pseudomonadota</taxon>
        <taxon>Alphaproteobacteria</taxon>
        <taxon>Rickettsiales</taxon>
        <taxon>Candidatus Midichloriaceae</taxon>
        <taxon>Candidatus Bandiella</taxon>
    </lineage>
</organism>
<keyword evidence="8" id="KW-1185">Reference proteome</keyword>
<dbReference type="InterPro" id="IPR002150">
    <property type="entry name" value="Ribosomal_bL31"/>
</dbReference>
<dbReference type="Gene3D" id="4.10.830.30">
    <property type="entry name" value="Ribosomal protein L31"/>
    <property type="match status" value="1"/>
</dbReference>
<evidence type="ECO:0000256" key="6">
    <source>
        <dbReference type="RuleBase" id="RU000564"/>
    </source>
</evidence>
<reference evidence="7 8" key="1">
    <citation type="submission" date="2022-11" db="EMBL/GenBank/DDBJ databases">
        <title>Host association and intracellularity evolved multiple times independently in the Rickettsiales.</title>
        <authorList>
            <person name="Castelli M."/>
            <person name="Nardi T."/>
            <person name="Gammuto L."/>
            <person name="Bellinzona G."/>
            <person name="Sabaneyeva E."/>
            <person name="Potekhin A."/>
            <person name="Serra V."/>
            <person name="Petroni G."/>
            <person name="Sassera D."/>
        </authorList>
    </citation>
    <scope>NUCLEOTIDE SEQUENCE [LARGE SCALE GENOMIC DNA]</scope>
    <source>
        <strain evidence="7 8">NDG2</strain>
    </source>
</reference>
<dbReference type="Proteomes" id="UP001327219">
    <property type="component" value="Chromosome"/>
</dbReference>
<dbReference type="NCBIfam" id="TIGR00105">
    <property type="entry name" value="L31"/>
    <property type="match status" value="1"/>
</dbReference>
<comment type="function">
    <text evidence="1">Binds the 23S rRNA.</text>
</comment>